<dbReference type="InterPro" id="IPR050194">
    <property type="entry name" value="Glycosyltransferase_grp1"/>
</dbReference>
<reference evidence="2 3" key="1">
    <citation type="submission" date="2024-03" db="EMBL/GenBank/DDBJ databases">
        <title>Human intestinal bacterial collection.</title>
        <authorList>
            <person name="Pauvert C."/>
            <person name="Hitch T.C.A."/>
            <person name="Clavel T."/>
        </authorList>
    </citation>
    <scope>NUCLEOTIDE SEQUENCE [LARGE SCALE GENOMIC DNA]</scope>
    <source>
        <strain evidence="2 3">CLA-AA-H175</strain>
    </source>
</reference>
<dbReference type="PANTHER" id="PTHR45947:SF3">
    <property type="entry name" value="SULFOQUINOVOSYL TRANSFERASE SQD2"/>
    <property type="match status" value="1"/>
</dbReference>
<organism evidence="2 3">
    <name type="scientific">Faecalibacterium tardum</name>
    <dbReference type="NCBI Taxonomy" id="3133156"/>
    <lineage>
        <taxon>Bacteria</taxon>
        <taxon>Bacillati</taxon>
        <taxon>Bacillota</taxon>
        <taxon>Clostridia</taxon>
        <taxon>Eubacteriales</taxon>
        <taxon>Oscillospiraceae</taxon>
        <taxon>Faecalibacterium</taxon>
    </lineage>
</organism>
<accession>A0ABV1AYZ4</accession>
<dbReference type="SUPFAM" id="SSF53756">
    <property type="entry name" value="UDP-Glycosyltransferase/glycogen phosphorylase"/>
    <property type="match status" value="1"/>
</dbReference>
<comment type="caution">
    <text evidence="2">The sequence shown here is derived from an EMBL/GenBank/DDBJ whole genome shotgun (WGS) entry which is preliminary data.</text>
</comment>
<keyword evidence="2" id="KW-0328">Glycosyltransferase</keyword>
<keyword evidence="2" id="KW-0808">Transferase</keyword>
<dbReference type="RefSeq" id="WP_349152774.1">
    <property type="nucleotide sequence ID" value="NZ_JBBMEO010000030.1"/>
</dbReference>
<keyword evidence="3" id="KW-1185">Reference proteome</keyword>
<dbReference type="EC" id="2.4.-.-" evidence="2"/>
<evidence type="ECO:0000313" key="2">
    <source>
        <dbReference type="EMBL" id="MEQ2362940.1"/>
    </source>
</evidence>
<evidence type="ECO:0000313" key="3">
    <source>
        <dbReference type="Proteomes" id="UP001457197"/>
    </source>
</evidence>
<proteinExistence type="predicted"/>
<name>A0ABV1AYZ4_9FIRM</name>
<gene>
    <name evidence="2" type="ORF">WMO44_12465</name>
</gene>
<sequence length="408" mass="45161">MTTKKIKSLNSSNAAQVVRKILFRARLIVANPSNWKYLNALDLTPVQNGVIVLTHESNRLGASMLAENIAKEAKNQGSCIYILTRQFGELNQEYAQTAPLRIVFSKIKMKSVLKKLHTAGYNRLLANTVVNGDCIRIAKECGYTVVSLIHEMPKVIQQLQAESSLKELEKYSDCVVFPTKGMQKKITGQFCVTPNSWEIKPQGIYLQDVDSNTLNKTTRDILGKLNKSEKIKIAVGVGNTTEIKGFDYFLKMARKAPTDILFVWAGKKESFYDICLSKGSVPTNFVYLGKLTTAAEMAALYTIADVLAMTSRVDTFPSAVLEAMKFGTPVIGFAESGGVSEVVQNGVNGTLIDKMGDTDAFLQAIISIVQNTSQYMSLSKNAKKTALNYSFENYVRFLMALFDEKSEV</sequence>
<dbReference type="PANTHER" id="PTHR45947">
    <property type="entry name" value="SULFOQUINOVOSYL TRANSFERASE SQD2"/>
    <property type="match status" value="1"/>
</dbReference>
<dbReference type="InterPro" id="IPR001296">
    <property type="entry name" value="Glyco_trans_1"/>
</dbReference>
<protein>
    <submittedName>
        <fullName evidence="2">Glycosyltransferase</fullName>
        <ecNumber evidence="2">2.4.-.-</ecNumber>
    </submittedName>
</protein>
<feature type="domain" description="Glycosyl transferase family 1" evidence="1">
    <location>
        <begin position="222"/>
        <end position="384"/>
    </location>
</feature>
<dbReference type="EMBL" id="JBBMEO010000030">
    <property type="protein sequence ID" value="MEQ2362940.1"/>
    <property type="molecule type" value="Genomic_DNA"/>
</dbReference>
<dbReference type="GO" id="GO:0016757">
    <property type="term" value="F:glycosyltransferase activity"/>
    <property type="evidence" value="ECO:0007669"/>
    <property type="project" value="UniProtKB-KW"/>
</dbReference>
<dbReference type="Pfam" id="PF00534">
    <property type="entry name" value="Glycos_transf_1"/>
    <property type="match status" value="1"/>
</dbReference>
<dbReference type="Gene3D" id="3.40.50.2000">
    <property type="entry name" value="Glycogen Phosphorylase B"/>
    <property type="match status" value="2"/>
</dbReference>
<evidence type="ECO:0000259" key="1">
    <source>
        <dbReference type="Pfam" id="PF00534"/>
    </source>
</evidence>
<dbReference type="Proteomes" id="UP001457197">
    <property type="component" value="Unassembled WGS sequence"/>
</dbReference>